<dbReference type="InterPro" id="IPR014859">
    <property type="entry name" value="Phage_TAC_4"/>
</dbReference>
<comment type="caution">
    <text evidence="1">The sequence shown here is derived from an EMBL/GenBank/DDBJ whole genome shotgun (WGS) entry which is preliminary data.</text>
</comment>
<gene>
    <name evidence="1" type="ORF">NEIFLAOT_01737</name>
</gene>
<sequence length="121" mass="13562">MFAVRFRTAFFIGKKVMSKLKLAHAATFKTEVKIPVPAGEPLAVEFEFVWKNRPALAELGDKLNDGSVSDDEIVLDIVKSWGFDDELNAENISYLLDEYPQAGVAIIDAYYLAYADAREKN</sequence>
<accession>C0EP47</accession>
<dbReference type="Proteomes" id="UP000004457">
    <property type="component" value="Unassembled WGS sequence"/>
</dbReference>
<reference evidence="1 2" key="1">
    <citation type="submission" date="2009-01" db="EMBL/GenBank/DDBJ databases">
        <authorList>
            <person name="Fulton L."/>
            <person name="Clifton S."/>
            <person name="Chinwalla A.T."/>
            <person name="Mitreva M."/>
            <person name="Sodergren E."/>
            <person name="Weinstock G."/>
            <person name="Clifton S."/>
            <person name="Dooling D.J."/>
            <person name="Fulton B."/>
            <person name="Minx P."/>
            <person name="Pepin K.H."/>
            <person name="Johnson M."/>
            <person name="Bhonagiri V."/>
            <person name="Nash W.E."/>
            <person name="Mardis E.R."/>
            <person name="Wilson R.K."/>
        </authorList>
    </citation>
    <scope>NUCLEOTIDE SEQUENCE [LARGE SCALE GENOMIC DNA]</scope>
    <source>
        <strain evidence="1 2">NRL30031/H210</strain>
    </source>
</reference>
<dbReference type="Pfam" id="PF08748">
    <property type="entry name" value="Phage_TAC_4"/>
    <property type="match status" value="1"/>
</dbReference>
<name>C0EP47_NEIFL</name>
<evidence type="ECO:0008006" key="3">
    <source>
        <dbReference type="Google" id="ProtNLM"/>
    </source>
</evidence>
<dbReference type="EMBL" id="ACEN01000080">
    <property type="protein sequence ID" value="EEG33171.1"/>
    <property type="molecule type" value="Genomic_DNA"/>
</dbReference>
<organism evidence="1 2">
    <name type="scientific">Neisseria flavescens NRL30031/H210</name>
    <dbReference type="NCBI Taxonomy" id="546264"/>
    <lineage>
        <taxon>Bacteria</taxon>
        <taxon>Pseudomonadati</taxon>
        <taxon>Pseudomonadota</taxon>
        <taxon>Betaproteobacteria</taxon>
        <taxon>Neisseriales</taxon>
        <taxon>Neisseriaceae</taxon>
        <taxon>Neisseria</taxon>
    </lineage>
</organism>
<keyword evidence="2" id="KW-1185">Reference proteome</keyword>
<dbReference type="AlphaFoldDB" id="C0EP47"/>
<evidence type="ECO:0000313" key="2">
    <source>
        <dbReference type="Proteomes" id="UP000004457"/>
    </source>
</evidence>
<proteinExistence type="predicted"/>
<evidence type="ECO:0000313" key="1">
    <source>
        <dbReference type="EMBL" id="EEG33171.1"/>
    </source>
</evidence>
<protein>
    <recommendedName>
        <fullName evidence="3">Phage tail assembly chaperone</fullName>
    </recommendedName>
</protein>